<dbReference type="STRING" id="1193181.BN10_720013"/>
<sequence length="312" mass="35131">MAAFDPTSPFRRADALAAGLTVGQLRGPGYRQLLRGVHVSSEVEVDVRVRARAALLVAPEGAAIARHTACELWDGWPPPDWRTHIVLPSGQDSRSARMVGQAVDARASRSTDGITTLAGIRLTDRVRTFLDLAADCDLVDLVAVGDSLVRRDRLDPRRLREAAATPGRHRLLARRAAALVRPRVMSRPESQLRMLLVLAGLPEPSVDVQFSDPDGRLVRRLDLGYRDHRVAVEWGGRQHADDHEQWHSDIDRREDFDNRDWRFVVVTSKGLWVEPERTLARVVKVLRSRGADVDIRSAQWQRYFGPRHRRTA</sequence>
<dbReference type="HOGENOM" id="CLU_052626_5_1_11"/>
<accession>N0E618</accession>
<dbReference type="RefSeq" id="WP_010850770.1">
    <property type="nucleotide sequence ID" value="NZ_HF570956.1"/>
</dbReference>
<comment type="caution">
    <text evidence="1">The sequence shown here is derived from an EMBL/GenBank/DDBJ whole genome shotgun (WGS) entry which is preliminary data.</text>
</comment>
<dbReference type="OrthoDB" id="3173471at2"/>
<name>N0E618_9MICO</name>
<organism evidence="1 2">
    <name type="scientific">Phycicoccus elongatus Lp2</name>
    <dbReference type="NCBI Taxonomy" id="1193181"/>
    <lineage>
        <taxon>Bacteria</taxon>
        <taxon>Bacillati</taxon>
        <taxon>Actinomycetota</taxon>
        <taxon>Actinomycetes</taxon>
        <taxon>Micrococcales</taxon>
        <taxon>Intrasporangiaceae</taxon>
        <taxon>Phycicoccus</taxon>
    </lineage>
</organism>
<evidence type="ECO:0000313" key="1">
    <source>
        <dbReference type="EMBL" id="CCH70934.1"/>
    </source>
</evidence>
<evidence type="ECO:0000313" key="2">
    <source>
        <dbReference type="Proteomes" id="UP000013167"/>
    </source>
</evidence>
<keyword evidence="2" id="KW-1185">Reference proteome</keyword>
<proteinExistence type="predicted"/>
<dbReference type="AlphaFoldDB" id="N0E618"/>
<gene>
    <name evidence="1" type="ORF">BN10_720013</name>
</gene>
<dbReference type="EMBL" id="CAIZ01000144">
    <property type="protein sequence ID" value="CCH70934.1"/>
    <property type="molecule type" value="Genomic_DNA"/>
</dbReference>
<dbReference type="eggNOG" id="COG2852">
    <property type="taxonomic scope" value="Bacteria"/>
</dbReference>
<dbReference type="Proteomes" id="UP000013167">
    <property type="component" value="Unassembled WGS sequence"/>
</dbReference>
<protein>
    <recommendedName>
        <fullName evidence="3">DUF559 domain-containing protein</fullName>
    </recommendedName>
</protein>
<reference evidence="1 2" key="1">
    <citation type="journal article" date="2013" name="ISME J.">
        <title>A metabolic model for members of the genus Tetrasphaera involved in enhanced biological phosphorus removal.</title>
        <authorList>
            <person name="Kristiansen R."/>
            <person name="Nguyen H.T.T."/>
            <person name="Saunders A.M."/>
            <person name="Nielsen J.L."/>
            <person name="Wimmer R."/>
            <person name="Le V.Q."/>
            <person name="McIlroy S.J."/>
            <person name="Petrovski S."/>
            <person name="Seviour R.J."/>
            <person name="Calteau A."/>
            <person name="Nielsen K.L."/>
            <person name="Nielsen P.H."/>
        </authorList>
    </citation>
    <scope>NUCLEOTIDE SEQUENCE [LARGE SCALE GENOMIC DNA]</scope>
    <source>
        <strain evidence="1 2">Lp2</strain>
    </source>
</reference>
<evidence type="ECO:0008006" key="3">
    <source>
        <dbReference type="Google" id="ProtNLM"/>
    </source>
</evidence>